<organism evidence="1 2">
    <name type="scientific">Bacillus daqingensis</name>
    <dbReference type="NCBI Taxonomy" id="872396"/>
    <lineage>
        <taxon>Bacteria</taxon>
        <taxon>Bacillati</taxon>
        <taxon>Bacillota</taxon>
        <taxon>Bacilli</taxon>
        <taxon>Bacillales</taxon>
        <taxon>Bacillaceae</taxon>
        <taxon>Bacillus</taxon>
    </lineage>
</organism>
<proteinExistence type="predicted"/>
<dbReference type="Proteomes" id="UP001595896">
    <property type="component" value="Unassembled WGS sequence"/>
</dbReference>
<keyword evidence="2" id="KW-1185">Reference proteome</keyword>
<accession>A0ABV9NSA9</accession>
<evidence type="ECO:0000313" key="1">
    <source>
        <dbReference type="EMBL" id="MFC4735580.1"/>
    </source>
</evidence>
<dbReference type="InterPro" id="IPR021297">
    <property type="entry name" value="YlqD"/>
</dbReference>
<comment type="caution">
    <text evidence="1">The sequence shown here is derived from an EMBL/GenBank/DDBJ whole genome shotgun (WGS) entry which is preliminary data.</text>
</comment>
<reference evidence="2" key="1">
    <citation type="journal article" date="2019" name="Int. J. Syst. Evol. Microbiol.">
        <title>The Global Catalogue of Microorganisms (GCM) 10K type strain sequencing project: providing services to taxonomists for standard genome sequencing and annotation.</title>
        <authorList>
            <consortium name="The Broad Institute Genomics Platform"/>
            <consortium name="The Broad Institute Genome Sequencing Center for Infectious Disease"/>
            <person name="Wu L."/>
            <person name="Ma J."/>
        </authorList>
    </citation>
    <scope>NUCLEOTIDE SEQUENCE [LARGE SCALE GENOMIC DNA]</scope>
    <source>
        <strain evidence="2">JCM 12165</strain>
    </source>
</reference>
<name>A0ABV9NSA9_9BACI</name>
<dbReference type="Pfam" id="PF11068">
    <property type="entry name" value="YlqD"/>
    <property type="match status" value="1"/>
</dbReference>
<gene>
    <name evidence="1" type="ORF">ACFO4L_03180</name>
</gene>
<protein>
    <submittedName>
        <fullName evidence="1">YlqD family protein</fullName>
    </submittedName>
</protein>
<dbReference type="RefSeq" id="WP_377908203.1">
    <property type="nucleotide sequence ID" value="NZ_JBHSGK010000003.1"/>
</dbReference>
<dbReference type="Gene3D" id="6.10.140.1110">
    <property type="match status" value="1"/>
</dbReference>
<sequence>MLHLEIIKKVVVKQILTEDSRTKLQEQFLSRQYKLNNELKQLEFVLHKKMKENNDPKYQKSLQESFNKEVAKRKERIRQIELKLGQLEELEIGAELREGTIQMIEEVAEGDNWDEIMKGTEIVVKDGVVHELRHGGMEDD</sequence>
<dbReference type="EMBL" id="JBHSGK010000003">
    <property type="protein sequence ID" value="MFC4735580.1"/>
    <property type="molecule type" value="Genomic_DNA"/>
</dbReference>
<evidence type="ECO:0000313" key="2">
    <source>
        <dbReference type="Proteomes" id="UP001595896"/>
    </source>
</evidence>